<name>X1RBY1_9ZZZZ</name>
<evidence type="ECO:0000313" key="1">
    <source>
        <dbReference type="EMBL" id="GAI64501.1"/>
    </source>
</evidence>
<gene>
    <name evidence="1" type="ORF">S12H4_05530</name>
</gene>
<organism evidence="1">
    <name type="scientific">marine sediment metagenome</name>
    <dbReference type="NCBI Taxonomy" id="412755"/>
    <lineage>
        <taxon>unclassified sequences</taxon>
        <taxon>metagenomes</taxon>
        <taxon>ecological metagenomes</taxon>
    </lineage>
</organism>
<dbReference type="EMBL" id="BARW01001844">
    <property type="protein sequence ID" value="GAI64501.1"/>
    <property type="molecule type" value="Genomic_DNA"/>
</dbReference>
<dbReference type="AlphaFoldDB" id="X1RBY1"/>
<protein>
    <submittedName>
        <fullName evidence="1">Uncharacterized protein</fullName>
    </submittedName>
</protein>
<accession>X1RBY1</accession>
<comment type="caution">
    <text evidence="1">The sequence shown here is derived from an EMBL/GenBank/DDBJ whole genome shotgun (WGS) entry which is preliminary data.</text>
</comment>
<sequence>ILGALKLEKQTLTLQIRNLKDYTFGSSICRKGVRAGAPEIAPNVFLTETWERFKGALRRGRVDEVFVRQVEKHYSNEYHKGNVQPDGWVTPYVLDDEIYTDFLKRGRTNGSPNVFNPARRTAQNN</sequence>
<reference evidence="1" key="1">
    <citation type="journal article" date="2014" name="Front. Microbiol.">
        <title>High frequency of phylogenetically diverse reductive dehalogenase-homologous genes in deep subseafloor sedimentary metagenomes.</title>
        <authorList>
            <person name="Kawai M."/>
            <person name="Futagami T."/>
            <person name="Toyoda A."/>
            <person name="Takaki Y."/>
            <person name="Nishi S."/>
            <person name="Hori S."/>
            <person name="Arai W."/>
            <person name="Tsubouchi T."/>
            <person name="Morono Y."/>
            <person name="Uchiyama I."/>
            <person name="Ito T."/>
            <person name="Fujiyama A."/>
            <person name="Inagaki F."/>
            <person name="Takami H."/>
        </authorList>
    </citation>
    <scope>NUCLEOTIDE SEQUENCE</scope>
    <source>
        <strain evidence="1">Expedition CK06-06</strain>
    </source>
</reference>
<proteinExistence type="predicted"/>
<feature type="non-terminal residue" evidence="1">
    <location>
        <position position="1"/>
    </location>
</feature>